<evidence type="ECO:0000313" key="2">
    <source>
        <dbReference type="EMBL" id="PWN27262.1"/>
    </source>
</evidence>
<dbReference type="GeneID" id="37030137"/>
<evidence type="ECO:0000256" key="1">
    <source>
        <dbReference type="SAM" id="SignalP"/>
    </source>
</evidence>
<organism evidence="2 3">
    <name type="scientific">Jaminaea rosea</name>
    <dbReference type="NCBI Taxonomy" id="1569628"/>
    <lineage>
        <taxon>Eukaryota</taxon>
        <taxon>Fungi</taxon>
        <taxon>Dikarya</taxon>
        <taxon>Basidiomycota</taxon>
        <taxon>Ustilaginomycotina</taxon>
        <taxon>Exobasidiomycetes</taxon>
        <taxon>Microstromatales</taxon>
        <taxon>Microstromatales incertae sedis</taxon>
        <taxon>Jaminaea</taxon>
    </lineage>
</organism>
<evidence type="ECO:0000313" key="3">
    <source>
        <dbReference type="Proteomes" id="UP000245884"/>
    </source>
</evidence>
<accession>A0A316UPN3</accession>
<reference evidence="2 3" key="1">
    <citation type="journal article" date="2018" name="Mol. Biol. Evol.">
        <title>Broad Genomic Sampling Reveals a Smut Pathogenic Ancestry of the Fungal Clade Ustilaginomycotina.</title>
        <authorList>
            <person name="Kijpornyongpan T."/>
            <person name="Mondo S.J."/>
            <person name="Barry K."/>
            <person name="Sandor L."/>
            <person name="Lee J."/>
            <person name="Lipzen A."/>
            <person name="Pangilinan J."/>
            <person name="LaButti K."/>
            <person name="Hainaut M."/>
            <person name="Henrissat B."/>
            <person name="Grigoriev I.V."/>
            <person name="Spatafora J.W."/>
            <person name="Aime M.C."/>
        </authorList>
    </citation>
    <scope>NUCLEOTIDE SEQUENCE [LARGE SCALE GENOMIC DNA]</scope>
    <source>
        <strain evidence="2 3">MCA 5214</strain>
    </source>
</reference>
<name>A0A316UPN3_9BASI</name>
<dbReference type="RefSeq" id="XP_025361874.1">
    <property type="nucleotide sequence ID" value="XM_025508314.1"/>
</dbReference>
<dbReference type="EMBL" id="KZ819669">
    <property type="protein sequence ID" value="PWN27262.1"/>
    <property type="molecule type" value="Genomic_DNA"/>
</dbReference>
<feature type="chain" id="PRO_5016303386" description="Secreted protein" evidence="1">
    <location>
        <begin position="23"/>
        <end position="160"/>
    </location>
</feature>
<protein>
    <recommendedName>
        <fullName evidence="4">Secreted protein</fullName>
    </recommendedName>
</protein>
<feature type="signal peptide" evidence="1">
    <location>
        <begin position="1"/>
        <end position="22"/>
    </location>
</feature>
<gene>
    <name evidence="2" type="ORF">BDZ90DRAFT_260916</name>
</gene>
<keyword evidence="3" id="KW-1185">Reference proteome</keyword>
<keyword evidence="1" id="KW-0732">Signal</keyword>
<dbReference type="Proteomes" id="UP000245884">
    <property type="component" value="Unassembled WGS sequence"/>
</dbReference>
<dbReference type="AlphaFoldDB" id="A0A316UPN3"/>
<evidence type="ECO:0008006" key="4">
    <source>
        <dbReference type="Google" id="ProtNLM"/>
    </source>
</evidence>
<proteinExistence type="predicted"/>
<sequence length="160" mass="16986">MLSLPSFALALLGLSLLGPTPSARLTTIPISTICGFETTHCVQMPPKEKLQPPVGTVEIDKPGEFIGADLNPAKVIVAYPYRSSGTVRFLCVGDTQMQEWRLYFSTVYAGSAVKAASDNPAKGRGEVTFVEVAGARDPPAGTAIFSSTRGVNVMFSCKDD</sequence>